<proteinExistence type="predicted"/>
<accession>A0A1N7PEV9</accession>
<evidence type="ECO:0008006" key="3">
    <source>
        <dbReference type="Google" id="ProtNLM"/>
    </source>
</evidence>
<name>A0A1N7PEV9_9BACL</name>
<protein>
    <recommendedName>
        <fullName evidence="3">Replication initiation factor</fullName>
    </recommendedName>
</protein>
<organism evidence="1 2">
    <name type="scientific">Alicyclobacillus vulcanalis</name>
    <dbReference type="NCBI Taxonomy" id="252246"/>
    <lineage>
        <taxon>Bacteria</taxon>
        <taxon>Bacillati</taxon>
        <taxon>Bacillota</taxon>
        <taxon>Bacilli</taxon>
        <taxon>Bacillales</taxon>
        <taxon>Alicyclobacillaceae</taxon>
        <taxon>Alicyclobacillus</taxon>
    </lineage>
</organism>
<evidence type="ECO:0000313" key="2">
    <source>
        <dbReference type="Proteomes" id="UP000186156"/>
    </source>
</evidence>
<dbReference type="AlphaFoldDB" id="A0A1N7PEV9"/>
<reference evidence="2" key="1">
    <citation type="submission" date="2017-01" db="EMBL/GenBank/DDBJ databases">
        <authorList>
            <person name="Varghese N."/>
            <person name="Submissions S."/>
        </authorList>
    </citation>
    <scope>NUCLEOTIDE SEQUENCE [LARGE SCALE GENOMIC DNA]</scope>
    <source>
        <strain evidence="2">DSM 16176</strain>
    </source>
</reference>
<keyword evidence="2" id="KW-1185">Reference proteome</keyword>
<evidence type="ECO:0000313" key="1">
    <source>
        <dbReference type="EMBL" id="SIT09098.1"/>
    </source>
</evidence>
<gene>
    <name evidence="1" type="ORF">SAMN05421799_1138</name>
</gene>
<dbReference type="OrthoDB" id="5396022at2"/>
<dbReference type="RefSeq" id="WP_076348805.1">
    <property type="nucleotide sequence ID" value="NZ_FTOO01000013.1"/>
</dbReference>
<dbReference type="STRING" id="252246.SAMN05421799_1138"/>
<dbReference type="Proteomes" id="UP000186156">
    <property type="component" value="Unassembled WGS sequence"/>
</dbReference>
<dbReference type="EMBL" id="FTOO01000013">
    <property type="protein sequence ID" value="SIT09098.1"/>
    <property type="molecule type" value="Genomic_DNA"/>
</dbReference>
<sequence length="415" mass="48646">MQLANVDTLVGHVYVARWLERYSTFLRDLASVEAGSPFEPVRMTYRGLDLQTYPERTTTHWHAFKVWLPTGGTQNVALEFRIYDKPLKEASNQWPMEVIYRSAPLWTVPFVELWNETLRTLTTLADEPIPDEDILTRVSRVDIAVDTDELQFEEKDRDRLVTRAKHQSQYIDTYAWDDDETENVDENEEAIDQATYHQGDRFTGFTFGKGKILCRIYNKWWEIARNTSYKQDKRFFAELWQQAGWDLTRDVWRIEFQLRREALHEFQVPETDLRFAKLSIPEVVTHAPSLLTYLMQDWISLRTPTRSANRAKWPVDPVWQKLVDTVKVCYGVSERHPLEPQLNPYQLAKVMKGYLTAFAVAVGESSSRDLMDKLPRLLARYLEMDPQDFWHTLDAEITRKALLQGVQTLEEVACS</sequence>